<accession>A0A381FF85</accession>
<dbReference type="AlphaFoldDB" id="A0A381FF85"/>
<dbReference type="Proteomes" id="UP000254282">
    <property type="component" value="Unassembled WGS sequence"/>
</dbReference>
<name>A0A381FF85_9FLAO</name>
<gene>
    <name evidence="1" type="ORF">NCTC13532_01151</name>
</gene>
<proteinExistence type="predicted"/>
<dbReference type="EMBL" id="UFVR01000004">
    <property type="protein sequence ID" value="SUX45143.1"/>
    <property type="molecule type" value="Genomic_DNA"/>
</dbReference>
<protein>
    <submittedName>
        <fullName evidence="1">Uncharacterized protein</fullName>
    </submittedName>
</protein>
<reference evidence="1 2" key="1">
    <citation type="submission" date="2018-06" db="EMBL/GenBank/DDBJ databases">
        <authorList>
            <consortium name="Pathogen Informatics"/>
            <person name="Doyle S."/>
        </authorList>
    </citation>
    <scope>NUCLEOTIDE SEQUENCE [LARGE SCALE GENOMIC DNA]</scope>
    <source>
        <strain evidence="1 2">NCTC13532</strain>
    </source>
</reference>
<sequence>MIGRQILCFSSLVLDTFFYAALRKTLELTKPFSYRANKTSLRVIFAKNRIEKFLMGRQHLCFRSLVLDTFFYATLRKTLELTKPFSYRVNKTSLRVIFVKNRIEKFLIHRQNLCFCSRVLDTFFYAALQKTLEPTELDLRLMPVNRHFELIFAKNHIEKFLMGRQNLCFSSLVLDTFFCAALRKTLELTKPFSYRVNNTSLRVGFEENRIEKFLMGRQNLCFCSRVLDTFFYAALRKTLELTSD</sequence>
<dbReference type="RefSeq" id="WP_115619589.1">
    <property type="nucleotide sequence ID" value="NZ_UFVR01000004.1"/>
</dbReference>
<organism evidence="1 2">
    <name type="scientific">Chryseobacterium indoltheticum</name>
    <dbReference type="NCBI Taxonomy" id="254"/>
    <lineage>
        <taxon>Bacteria</taxon>
        <taxon>Pseudomonadati</taxon>
        <taxon>Bacteroidota</taxon>
        <taxon>Flavobacteriia</taxon>
        <taxon>Flavobacteriales</taxon>
        <taxon>Weeksellaceae</taxon>
        <taxon>Chryseobacterium group</taxon>
        <taxon>Chryseobacterium</taxon>
    </lineage>
</organism>
<evidence type="ECO:0000313" key="2">
    <source>
        <dbReference type="Proteomes" id="UP000254282"/>
    </source>
</evidence>
<evidence type="ECO:0000313" key="1">
    <source>
        <dbReference type="EMBL" id="SUX45143.1"/>
    </source>
</evidence>